<reference evidence="2 3" key="2">
    <citation type="submission" date="2018-05" db="EMBL/GenBank/DDBJ databases">
        <authorList>
            <person name="Lanie J.A."/>
            <person name="Ng W.-L."/>
            <person name="Kazmierczak K.M."/>
            <person name="Andrzejewski T.M."/>
            <person name="Davidsen T.M."/>
            <person name="Wayne K.J."/>
            <person name="Tettelin H."/>
            <person name="Glass J.I."/>
            <person name="Rusch D."/>
            <person name="Podicherti R."/>
            <person name="Tsui H.-C.T."/>
            <person name="Winkler M.E."/>
        </authorList>
    </citation>
    <scope>NUCLEOTIDE SEQUENCE [LARGE SCALE GENOMIC DNA]</scope>
    <source>
        <strain evidence="2 3">YBY</strain>
    </source>
</reference>
<dbReference type="SUPFAM" id="SSF53448">
    <property type="entry name" value="Nucleotide-diphospho-sugar transferases"/>
    <property type="match status" value="1"/>
</dbReference>
<dbReference type="PANTHER" id="PTHR43685">
    <property type="entry name" value="GLYCOSYLTRANSFERASE"/>
    <property type="match status" value="1"/>
</dbReference>
<accession>A0A2U2BIN7</accession>
<dbReference type="PANTHER" id="PTHR43685:SF2">
    <property type="entry name" value="GLYCOSYLTRANSFERASE 2-LIKE DOMAIN-CONTAINING PROTEIN"/>
    <property type="match status" value="1"/>
</dbReference>
<protein>
    <submittedName>
        <fullName evidence="2">Glycosyl transferase</fullName>
    </submittedName>
</protein>
<dbReference type="GO" id="GO:0016740">
    <property type="term" value="F:transferase activity"/>
    <property type="evidence" value="ECO:0007669"/>
    <property type="project" value="UniProtKB-KW"/>
</dbReference>
<evidence type="ECO:0000259" key="1">
    <source>
        <dbReference type="Pfam" id="PF00535"/>
    </source>
</evidence>
<dbReference type="AlphaFoldDB" id="A0A2U2BIN7"/>
<gene>
    <name evidence="2" type="ORF">DF183_12020</name>
</gene>
<evidence type="ECO:0000313" key="3">
    <source>
        <dbReference type="Proteomes" id="UP000245216"/>
    </source>
</evidence>
<dbReference type="InterPro" id="IPR029044">
    <property type="entry name" value="Nucleotide-diphossugar_trans"/>
</dbReference>
<dbReference type="InterPro" id="IPR001173">
    <property type="entry name" value="Glyco_trans_2-like"/>
</dbReference>
<dbReference type="Gene3D" id="3.90.550.10">
    <property type="entry name" value="Spore Coat Polysaccharide Biosynthesis Protein SpsA, Chain A"/>
    <property type="match status" value="1"/>
</dbReference>
<comment type="caution">
    <text evidence="2">The sequence shown here is derived from an EMBL/GenBank/DDBJ whole genome shotgun (WGS) entry which is preliminary data.</text>
</comment>
<reference evidence="2 3" key="1">
    <citation type="submission" date="2018-05" db="EMBL/GenBank/DDBJ databases">
        <title>Genome Sequence of an Efficient Indole-Degrading Bacterium, Alcaligenes sp.YBY.</title>
        <authorList>
            <person name="Yang B."/>
        </authorList>
    </citation>
    <scope>NUCLEOTIDE SEQUENCE [LARGE SCALE GENOMIC DNA]</scope>
    <source>
        <strain evidence="2 3">YBY</strain>
    </source>
</reference>
<dbReference type="EMBL" id="QEXO01000003">
    <property type="protein sequence ID" value="PWE13883.1"/>
    <property type="molecule type" value="Genomic_DNA"/>
</dbReference>
<feature type="domain" description="Glycosyltransferase 2-like" evidence="1">
    <location>
        <begin position="24"/>
        <end position="182"/>
    </location>
</feature>
<dbReference type="InterPro" id="IPR050834">
    <property type="entry name" value="Glycosyltransf_2"/>
</dbReference>
<organism evidence="2 3">
    <name type="scientific">Alcaligenes faecalis</name>
    <dbReference type="NCBI Taxonomy" id="511"/>
    <lineage>
        <taxon>Bacteria</taxon>
        <taxon>Pseudomonadati</taxon>
        <taxon>Pseudomonadota</taxon>
        <taxon>Betaproteobacteria</taxon>
        <taxon>Burkholderiales</taxon>
        <taxon>Alcaligenaceae</taxon>
        <taxon>Alcaligenes</taxon>
    </lineage>
</organism>
<dbReference type="CDD" id="cd00761">
    <property type="entry name" value="Glyco_tranf_GTA_type"/>
    <property type="match status" value="1"/>
</dbReference>
<keyword evidence="2" id="KW-0808">Transferase</keyword>
<name>A0A2U2BIN7_ALCFA</name>
<dbReference type="Proteomes" id="UP000245216">
    <property type="component" value="Unassembled WGS sequence"/>
</dbReference>
<proteinExistence type="predicted"/>
<evidence type="ECO:0000313" key="2">
    <source>
        <dbReference type="EMBL" id="PWE13883.1"/>
    </source>
</evidence>
<sequence length="265" mass="30072">MTFCQSALTPQIFMSLKNESALVSVIMPAYNAQATLADSVRSVLEQTHPHLELLIINDCSTDNTSQLMQELSREDARIRLIQCEANGGVARARNAGIELAQGHYIAFLDSDDLWLPEKLEKQLELMRATNTLVCTSAYYRFREPGQWLSTSSPPQQTSYHQLLQGNVIGNLTGLYDCHALGKFYQQPIRHEDYLMWLEITRKAGTVCAVPEPLAAYRVGHASLSSNKFKSVQWTWEIYRKHLGLSAPYSMYLMLHYLSKAILKRL</sequence>
<dbReference type="Pfam" id="PF00535">
    <property type="entry name" value="Glycos_transf_2"/>
    <property type="match status" value="1"/>
</dbReference>